<dbReference type="GO" id="GO:0016740">
    <property type="term" value="F:transferase activity"/>
    <property type="evidence" value="ECO:0007669"/>
    <property type="project" value="UniProtKB-KW"/>
</dbReference>
<dbReference type="EMBL" id="CAEZUN010000024">
    <property type="protein sequence ID" value="CAB4595460.1"/>
    <property type="molecule type" value="Genomic_DNA"/>
</dbReference>
<protein>
    <submittedName>
        <fullName evidence="5">Unannotated protein</fullName>
    </submittedName>
</protein>
<evidence type="ECO:0000256" key="1">
    <source>
        <dbReference type="ARBA" id="ARBA00022679"/>
    </source>
</evidence>
<evidence type="ECO:0000259" key="2">
    <source>
        <dbReference type="Pfam" id="PF08242"/>
    </source>
</evidence>
<gene>
    <name evidence="3" type="ORF">UFOPK1353_00669</name>
    <name evidence="4" type="ORF">UFOPK1826_00306</name>
    <name evidence="5" type="ORF">UFOPK2292_00564</name>
    <name evidence="6" type="ORF">UFOPK2855_00245</name>
</gene>
<accession>A0A6J6LZX1</accession>
<dbReference type="EMBL" id="CAEZZK010000027">
    <property type="protein sequence ID" value="CAB4752826.1"/>
    <property type="molecule type" value="Genomic_DNA"/>
</dbReference>
<keyword evidence="1" id="KW-0808">Transferase</keyword>
<evidence type="ECO:0000313" key="5">
    <source>
        <dbReference type="EMBL" id="CAB4666094.1"/>
    </source>
</evidence>
<evidence type="ECO:0000313" key="4">
    <source>
        <dbReference type="EMBL" id="CAB4595460.1"/>
    </source>
</evidence>
<dbReference type="InterPro" id="IPR029063">
    <property type="entry name" value="SAM-dependent_MTases_sf"/>
</dbReference>
<dbReference type="PANTHER" id="PTHR43861:SF3">
    <property type="entry name" value="PUTATIVE (AFU_ORTHOLOGUE AFUA_2G14390)-RELATED"/>
    <property type="match status" value="1"/>
</dbReference>
<dbReference type="InterPro" id="IPR013217">
    <property type="entry name" value="Methyltransf_12"/>
</dbReference>
<dbReference type="CDD" id="cd02440">
    <property type="entry name" value="AdoMet_MTases"/>
    <property type="match status" value="1"/>
</dbReference>
<organism evidence="5">
    <name type="scientific">freshwater metagenome</name>
    <dbReference type="NCBI Taxonomy" id="449393"/>
    <lineage>
        <taxon>unclassified sequences</taxon>
        <taxon>metagenomes</taxon>
        <taxon>ecological metagenomes</taxon>
    </lineage>
</organism>
<evidence type="ECO:0000313" key="3">
    <source>
        <dbReference type="EMBL" id="CAB4536090.1"/>
    </source>
</evidence>
<dbReference type="AlphaFoldDB" id="A0A6J6LZX1"/>
<dbReference type="EMBL" id="CAEZSE010000097">
    <property type="protein sequence ID" value="CAB4536090.1"/>
    <property type="molecule type" value="Genomic_DNA"/>
</dbReference>
<reference evidence="5" key="1">
    <citation type="submission" date="2020-05" db="EMBL/GenBank/DDBJ databases">
        <authorList>
            <person name="Chiriac C."/>
            <person name="Salcher M."/>
            <person name="Ghai R."/>
            <person name="Kavagutti S V."/>
        </authorList>
    </citation>
    <scope>NUCLEOTIDE SEQUENCE</scope>
</reference>
<dbReference type="Pfam" id="PF08242">
    <property type="entry name" value="Methyltransf_12"/>
    <property type="match status" value="1"/>
</dbReference>
<sequence>MSEFDKFAENYNESLRNSLALTRTSDKYQAEYKVRLLKNLLVRGAAKSRATTHPTILDFGCGVGLSLPYLLEQFPGSKIFATDVSEVSLEIVRAELPQVTIINSALNAAEKFDVILMSTVLHHITSSARVEILENLRANLKPDGCLVVIEHNTYNPLTRRIVSNCPMDVDAELISMSDIKKLLSRGCGFKIRETGYCSFFPEPLKALTKLDPILKKIPLGGQYFVVATP</sequence>
<dbReference type="SUPFAM" id="SSF53335">
    <property type="entry name" value="S-adenosyl-L-methionine-dependent methyltransferases"/>
    <property type="match status" value="1"/>
</dbReference>
<evidence type="ECO:0000313" key="6">
    <source>
        <dbReference type="EMBL" id="CAB4752826.1"/>
    </source>
</evidence>
<proteinExistence type="predicted"/>
<name>A0A6J6LZX1_9ZZZZ</name>
<dbReference type="PANTHER" id="PTHR43861">
    <property type="entry name" value="TRANS-ACONITATE 2-METHYLTRANSFERASE-RELATED"/>
    <property type="match status" value="1"/>
</dbReference>
<feature type="domain" description="Methyltransferase type 12" evidence="2">
    <location>
        <begin position="57"/>
        <end position="146"/>
    </location>
</feature>
<dbReference type="Gene3D" id="3.40.50.150">
    <property type="entry name" value="Vaccinia Virus protein VP39"/>
    <property type="match status" value="1"/>
</dbReference>
<dbReference type="EMBL" id="CAEZWU010000064">
    <property type="protein sequence ID" value="CAB4666094.1"/>
    <property type="molecule type" value="Genomic_DNA"/>
</dbReference>